<gene>
    <name evidence="2" type="ORF">A4R43_36460</name>
</gene>
<evidence type="ECO:0000313" key="2">
    <source>
        <dbReference type="EMBL" id="AXB47267.1"/>
    </source>
</evidence>
<evidence type="ECO:0000256" key="1">
    <source>
        <dbReference type="SAM" id="MobiDB-lite"/>
    </source>
</evidence>
<protein>
    <submittedName>
        <fullName evidence="2">Uncharacterized protein</fullName>
    </submittedName>
</protein>
<dbReference type="EMBL" id="CP015163">
    <property type="protein sequence ID" value="AXB47267.1"/>
    <property type="molecule type" value="Genomic_DNA"/>
</dbReference>
<dbReference type="AlphaFoldDB" id="A0A344LGU3"/>
<sequence>MKLPLRELHRAESSLARFLYELSDRHRAEHEVHHVARDLAEWSREHVRDLAEAGNRYGLSLRAGAPASSGPLAPARRKVSELTGRRPEPGLLLLADLRRLHRRTAGVSLDWELLAQGAQAVKDRDLLELAQRDHPQTLRQLKWSNAMLKTLSPQVLATLSA</sequence>
<evidence type="ECO:0000313" key="3">
    <source>
        <dbReference type="Proteomes" id="UP000250434"/>
    </source>
</evidence>
<name>A0A344LGU3_9PSEU</name>
<feature type="region of interest" description="Disordered" evidence="1">
    <location>
        <begin position="62"/>
        <end position="82"/>
    </location>
</feature>
<dbReference type="Proteomes" id="UP000250434">
    <property type="component" value="Chromosome"/>
</dbReference>
<feature type="compositionally biased region" description="Low complexity" evidence="1">
    <location>
        <begin position="62"/>
        <end position="74"/>
    </location>
</feature>
<reference evidence="2 3" key="1">
    <citation type="submission" date="2016-04" db="EMBL/GenBank/DDBJ databases">
        <title>Complete genome sequence and analysis of deep-sea sediment isolate, Amycolatopsis sp. WP1.</title>
        <authorList>
            <person name="Wang H."/>
            <person name="Chen S."/>
            <person name="Wu Q."/>
        </authorList>
    </citation>
    <scope>NUCLEOTIDE SEQUENCE [LARGE SCALE GENOMIC DNA]</scope>
    <source>
        <strain evidence="2 3">WP1</strain>
    </source>
</reference>
<keyword evidence="3" id="KW-1185">Reference proteome</keyword>
<proteinExistence type="predicted"/>
<accession>A0A344LGU3</accession>
<dbReference type="OrthoDB" id="669978at2"/>
<organism evidence="2 3">
    <name type="scientific">Amycolatopsis albispora</name>
    <dbReference type="NCBI Taxonomy" id="1804986"/>
    <lineage>
        <taxon>Bacteria</taxon>
        <taxon>Bacillati</taxon>
        <taxon>Actinomycetota</taxon>
        <taxon>Actinomycetes</taxon>
        <taxon>Pseudonocardiales</taxon>
        <taxon>Pseudonocardiaceae</taxon>
        <taxon>Amycolatopsis</taxon>
    </lineage>
</organism>
<dbReference type="KEGG" id="aab:A4R43_36460"/>
<dbReference type="RefSeq" id="WP_113696321.1">
    <property type="nucleotide sequence ID" value="NZ_CP015163.1"/>
</dbReference>